<accession>A0ABD2QN96</accession>
<dbReference type="AlphaFoldDB" id="A0ABD2QN96"/>
<evidence type="ECO:0000313" key="1">
    <source>
        <dbReference type="EMBL" id="KAL3321000.1"/>
    </source>
</evidence>
<dbReference type="EMBL" id="JBJKFK010000016">
    <property type="protein sequence ID" value="KAL3321000.1"/>
    <property type="molecule type" value="Genomic_DNA"/>
</dbReference>
<organism evidence="1 2">
    <name type="scientific">Cichlidogyrus casuarinus</name>
    <dbReference type="NCBI Taxonomy" id="1844966"/>
    <lineage>
        <taxon>Eukaryota</taxon>
        <taxon>Metazoa</taxon>
        <taxon>Spiralia</taxon>
        <taxon>Lophotrochozoa</taxon>
        <taxon>Platyhelminthes</taxon>
        <taxon>Monogenea</taxon>
        <taxon>Monopisthocotylea</taxon>
        <taxon>Dactylogyridea</taxon>
        <taxon>Ancyrocephalidae</taxon>
        <taxon>Cichlidogyrus</taxon>
    </lineage>
</organism>
<dbReference type="Proteomes" id="UP001626550">
    <property type="component" value="Unassembled WGS sequence"/>
</dbReference>
<comment type="caution">
    <text evidence="1">The sequence shown here is derived from an EMBL/GenBank/DDBJ whole genome shotgun (WGS) entry which is preliminary data.</text>
</comment>
<sequence length="157" mass="17970">MLLKEPILPATFRKEIAADHAIGFYVEFSPPDAGYYRKIMTILVEHHDPIFLDIHGSAYTSNSRPHAFTDAIIDRYFDRCQLGLAAYSPDVNSPFHQTIIFQTVDELISQELVQFKEAENKYELLAKTEPEFEVEKGQLAPLEFVIDLEQTASYKVT</sequence>
<keyword evidence="2" id="KW-1185">Reference proteome</keyword>
<name>A0ABD2QN96_9PLAT</name>
<proteinExistence type="predicted"/>
<reference evidence="1 2" key="1">
    <citation type="submission" date="2024-11" db="EMBL/GenBank/DDBJ databases">
        <title>Adaptive evolution of stress response genes in parasites aligns with host niche diversity.</title>
        <authorList>
            <person name="Hahn C."/>
            <person name="Resl P."/>
        </authorList>
    </citation>
    <scope>NUCLEOTIDE SEQUENCE [LARGE SCALE GENOMIC DNA]</scope>
    <source>
        <strain evidence="1">EGGRZ-B1_66</strain>
        <tissue evidence="1">Body</tissue>
    </source>
</reference>
<gene>
    <name evidence="1" type="ORF">Ciccas_000322</name>
</gene>
<evidence type="ECO:0000313" key="2">
    <source>
        <dbReference type="Proteomes" id="UP001626550"/>
    </source>
</evidence>
<protein>
    <submittedName>
        <fullName evidence="1">Uncharacterized protein</fullName>
    </submittedName>
</protein>